<proteinExistence type="predicted"/>
<dbReference type="AlphaFoldDB" id="A0A089QFZ6"/>
<dbReference type="RefSeq" id="WP_044005817.1">
    <property type="nucleotide sequence ID" value="NZ_CP007648.1"/>
</dbReference>
<accession>A0A089QFZ6</accession>
<sequence length="89" mass="10150">MEIIDMRSNSVDKNIKIGDVLEIIHPEDHRHEYWFVGYNEGLSNKGKYSLVNLETGVALLAPDLDSALKYYCLGCDIRVVDTELHIIND</sequence>
<protein>
    <submittedName>
        <fullName evidence="1">Uncharacterized protein</fullName>
    </submittedName>
</protein>
<dbReference type="Proteomes" id="UP000029488">
    <property type="component" value="Plasmid pMP1046B"/>
</dbReference>
<dbReference type="KEGG" id="lsj:LSJ_3055"/>
<name>A0A089QFZ6_9LACO</name>
<dbReference type="EMBL" id="CP007648">
    <property type="protein sequence ID" value="AIR11675.1"/>
    <property type="molecule type" value="Genomic_DNA"/>
</dbReference>
<gene>
    <name evidence="1" type="ORF">LSJ_3055</name>
</gene>
<organism evidence="1 2">
    <name type="scientific">Ligilactobacillus salivarius</name>
    <dbReference type="NCBI Taxonomy" id="1624"/>
    <lineage>
        <taxon>Bacteria</taxon>
        <taxon>Bacillati</taxon>
        <taxon>Bacillota</taxon>
        <taxon>Bacilli</taxon>
        <taxon>Lactobacillales</taxon>
        <taxon>Lactobacillaceae</taxon>
        <taxon>Ligilactobacillus</taxon>
    </lineage>
</organism>
<reference evidence="1 2" key="1">
    <citation type="journal article" date="2014" name="BMC Genomics">
        <title>Unusual genome complexity in Lactobacillus salivarius JCM1046.</title>
        <authorList>
            <person name="Raftis E.J."/>
            <person name="Forde B.M."/>
            <person name="Claesson M.J."/>
            <person name="O'Toole P.W."/>
        </authorList>
    </citation>
    <scope>NUCLEOTIDE SEQUENCE [LARGE SCALE GENOMIC DNA]</scope>
    <source>
        <strain evidence="1 2">JCM1046</strain>
        <plasmid evidence="1 2">pMP1046B</plasmid>
    </source>
</reference>
<evidence type="ECO:0000313" key="2">
    <source>
        <dbReference type="Proteomes" id="UP000029488"/>
    </source>
</evidence>
<keyword evidence="1" id="KW-0614">Plasmid</keyword>
<geneLocation type="plasmid" evidence="1 2">
    <name>pMP1046B</name>
</geneLocation>
<evidence type="ECO:0000313" key="1">
    <source>
        <dbReference type="EMBL" id="AIR11675.1"/>
    </source>
</evidence>